<evidence type="ECO:0000313" key="2">
    <source>
        <dbReference type="Proteomes" id="UP000237000"/>
    </source>
</evidence>
<keyword evidence="2" id="KW-1185">Reference proteome</keyword>
<evidence type="ECO:0000313" key="1">
    <source>
        <dbReference type="EMBL" id="PON79565.1"/>
    </source>
</evidence>
<organism evidence="1 2">
    <name type="scientific">Trema orientale</name>
    <name type="common">Charcoal tree</name>
    <name type="synonym">Celtis orientalis</name>
    <dbReference type="NCBI Taxonomy" id="63057"/>
    <lineage>
        <taxon>Eukaryota</taxon>
        <taxon>Viridiplantae</taxon>
        <taxon>Streptophyta</taxon>
        <taxon>Embryophyta</taxon>
        <taxon>Tracheophyta</taxon>
        <taxon>Spermatophyta</taxon>
        <taxon>Magnoliopsida</taxon>
        <taxon>eudicotyledons</taxon>
        <taxon>Gunneridae</taxon>
        <taxon>Pentapetalae</taxon>
        <taxon>rosids</taxon>
        <taxon>fabids</taxon>
        <taxon>Rosales</taxon>
        <taxon>Cannabaceae</taxon>
        <taxon>Trema</taxon>
    </lineage>
</organism>
<comment type="caution">
    <text evidence="1">The sequence shown here is derived from an EMBL/GenBank/DDBJ whole genome shotgun (WGS) entry which is preliminary data.</text>
</comment>
<proteinExistence type="predicted"/>
<accession>A0A2P5E200</accession>
<dbReference type="STRING" id="63057.A0A2P5E200"/>
<dbReference type="EMBL" id="JXTC01000235">
    <property type="protein sequence ID" value="PON79565.1"/>
    <property type="molecule type" value="Genomic_DNA"/>
</dbReference>
<protein>
    <submittedName>
        <fullName evidence="1">Uncharacterized protein</fullName>
    </submittedName>
</protein>
<dbReference type="OrthoDB" id="1684445at2759"/>
<name>A0A2P5E200_TREOI</name>
<dbReference type="PANTHER" id="PTHR33257">
    <property type="entry name" value="OS05G0165500 PROTEIN"/>
    <property type="match status" value="1"/>
</dbReference>
<dbReference type="AlphaFoldDB" id="A0A2P5E200"/>
<dbReference type="Proteomes" id="UP000237000">
    <property type="component" value="Unassembled WGS sequence"/>
</dbReference>
<dbReference type="PANTHER" id="PTHR33257:SF6">
    <property type="entry name" value="OXYSTEROL-BINDING 4B-LIKE PROTEIN"/>
    <property type="match status" value="1"/>
</dbReference>
<reference evidence="2" key="1">
    <citation type="submission" date="2016-06" db="EMBL/GenBank/DDBJ databases">
        <title>Parallel loss of symbiosis genes in relatives of nitrogen-fixing non-legume Parasponia.</title>
        <authorList>
            <person name="Van Velzen R."/>
            <person name="Holmer R."/>
            <person name="Bu F."/>
            <person name="Rutten L."/>
            <person name="Van Zeijl A."/>
            <person name="Liu W."/>
            <person name="Santuari L."/>
            <person name="Cao Q."/>
            <person name="Sharma T."/>
            <person name="Shen D."/>
            <person name="Roswanjaya Y."/>
            <person name="Wardhani T."/>
            <person name="Kalhor M.S."/>
            <person name="Jansen J."/>
            <person name="Van den Hoogen J."/>
            <person name="Gungor B."/>
            <person name="Hartog M."/>
            <person name="Hontelez J."/>
            <person name="Verver J."/>
            <person name="Yang W.-C."/>
            <person name="Schijlen E."/>
            <person name="Repin R."/>
            <person name="Schilthuizen M."/>
            <person name="Schranz E."/>
            <person name="Heidstra R."/>
            <person name="Miyata K."/>
            <person name="Fedorova E."/>
            <person name="Kohlen W."/>
            <person name="Bisseling T."/>
            <person name="Smit S."/>
            <person name="Geurts R."/>
        </authorList>
    </citation>
    <scope>NUCLEOTIDE SEQUENCE [LARGE SCALE GENOMIC DNA]</scope>
    <source>
        <strain evidence="2">cv. RG33-2</strain>
    </source>
</reference>
<gene>
    <name evidence="1" type="ORF">TorRG33x02_235740</name>
</gene>
<dbReference type="InParanoid" id="A0A2P5E200"/>
<sequence length="205" mass="23103">MGYDQLQVVEDSSFNVKNNNILSRNSSVGYSSRIYYYRTAGTGGIPFQWEMQPGTPKDPPKEEALPPLSPPPAVISLGLPKPCVIDQEPCKPRRRLIRFWKRSKKNDHQLRAYNRKSDQSNIDVQNGVSDYKHERFEFCSFDCEFMASPARNSSSSSSSSLSFSNGFSSQSSRFQSPAWHPPTRSTLSCSPWNISAILISLAKRV</sequence>